<sequence>MDRDEPKSLQPTWTFFRQWLKNPLGTAAISPSSRQLARQMMAELPRGARRVIELGGGTGVFTQALLDHGIARQDLLVLELNEELHQHLQRHFPQVEVVCADARDLRELAAARGFGPEAPADAVISGLGLLSMPKATQQAILGAAFDVMQPQGRFVQFTYGPANPVAREVLEALDLISRRGSFTWWNVPPATVYTYTRRMSKALAPRSMR</sequence>
<dbReference type="OrthoDB" id="9805585at2"/>
<dbReference type="InterPro" id="IPR041698">
    <property type="entry name" value="Methyltransf_25"/>
</dbReference>
<dbReference type="SUPFAM" id="SSF53335">
    <property type="entry name" value="S-adenosyl-L-methionine-dependent methyltransferases"/>
    <property type="match status" value="1"/>
</dbReference>
<dbReference type="STRING" id="1121013.GCA_000426365_00857"/>
<dbReference type="Pfam" id="PF13649">
    <property type="entry name" value="Methyltransf_25"/>
    <property type="match status" value="1"/>
</dbReference>
<dbReference type="InterPro" id="IPR029063">
    <property type="entry name" value="SAM-dependent_MTases_sf"/>
</dbReference>
<dbReference type="RefSeq" id="WP_051239465.1">
    <property type="nucleotide sequence ID" value="NZ_AUFF01000001.1"/>
</dbReference>
<evidence type="ECO:0000259" key="1">
    <source>
        <dbReference type="Pfam" id="PF13649"/>
    </source>
</evidence>
<dbReference type="Proteomes" id="UP000029391">
    <property type="component" value="Unassembled WGS sequence"/>
</dbReference>
<dbReference type="AlphaFoldDB" id="A0A091BI57"/>
<proteinExistence type="predicted"/>
<evidence type="ECO:0000313" key="2">
    <source>
        <dbReference type="EMBL" id="KFN50444.1"/>
    </source>
</evidence>
<reference evidence="2 3" key="1">
    <citation type="submission" date="2013-09" db="EMBL/GenBank/DDBJ databases">
        <title>Genome sequencing of Arenimonas composti.</title>
        <authorList>
            <person name="Chen F."/>
            <person name="Wang G."/>
        </authorList>
    </citation>
    <scope>NUCLEOTIDE SEQUENCE [LARGE SCALE GENOMIC DNA]</scope>
    <source>
        <strain evidence="2 3">TR7-09</strain>
    </source>
</reference>
<protein>
    <recommendedName>
        <fullName evidence="1">Methyltransferase domain-containing protein</fullName>
    </recommendedName>
</protein>
<comment type="caution">
    <text evidence="2">The sequence shown here is derived from an EMBL/GenBank/DDBJ whole genome shotgun (WGS) entry which is preliminary data.</text>
</comment>
<dbReference type="CDD" id="cd02440">
    <property type="entry name" value="AdoMet_MTases"/>
    <property type="match status" value="1"/>
</dbReference>
<evidence type="ECO:0000313" key="3">
    <source>
        <dbReference type="Proteomes" id="UP000029391"/>
    </source>
</evidence>
<dbReference type="Gene3D" id="3.40.50.150">
    <property type="entry name" value="Vaccinia Virus protein VP39"/>
    <property type="match status" value="1"/>
</dbReference>
<dbReference type="eggNOG" id="COG3963">
    <property type="taxonomic scope" value="Bacteria"/>
</dbReference>
<organism evidence="2 3">
    <name type="scientific">Arenimonas composti TR7-09 = DSM 18010</name>
    <dbReference type="NCBI Taxonomy" id="1121013"/>
    <lineage>
        <taxon>Bacteria</taxon>
        <taxon>Pseudomonadati</taxon>
        <taxon>Pseudomonadota</taxon>
        <taxon>Gammaproteobacteria</taxon>
        <taxon>Lysobacterales</taxon>
        <taxon>Lysobacteraceae</taxon>
        <taxon>Arenimonas</taxon>
    </lineage>
</organism>
<keyword evidence="3" id="KW-1185">Reference proteome</keyword>
<dbReference type="EMBL" id="AWXU01000020">
    <property type="protein sequence ID" value="KFN50444.1"/>
    <property type="molecule type" value="Genomic_DNA"/>
</dbReference>
<accession>A0A091BI57</accession>
<gene>
    <name evidence="2" type="ORF">P873_07210</name>
</gene>
<name>A0A091BI57_9GAMM</name>
<feature type="domain" description="Methyltransferase" evidence="1">
    <location>
        <begin position="51"/>
        <end position="152"/>
    </location>
</feature>